<dbReference type="Proteomes" id="UP000306007">
    <property type="component" value="Chromosome"/>
</dbReference>
<dbReference type="InterPro" id="IPR044878">
    <property type="entry name" value="UbiA_sf"/>
</dbReference>
<dbReference type="GO" id="GO:0016765">
    <property type="term" value="F:transferase activity, transferring alkyl or aryl (other than methyl) groups"/>
    <property type="evidence" value="ECO:0007669"/>
    <property type="project" value="InterPro"/>
</dbReference>
<evidence type="ECO:0000256" key="1">
    <source>
        <dbReference type="ARBA" id="ARBA00004651"/>
    </source>
</evidence>
<dbReference type="AlphaFoldDB" id="A0A4Y5SNZ4"/>
<reference evidence="6 7" key="1">
    <citation type="submission" date="2019-06" db="EMBL/GenBank/DDBJ databases">
        <title>Thermococcus indicus sp. nov., a Fe(III)-reducing hyperthermophilic archaeon isolated from the Onnuri vent field of the Central Indian Ocean ridge.</title>
        <authorList>
            <person name="Lim J.K."/>
            <person name="Kim Y.J."/>
            <person name="Kwon K.K."/>
        </authorList>
    </citation>
    <scope>NUCLEOTIDE SEQUENCE [LARGE SCALE GENOMIC DNA]</scope>
    <source>
        <strain evidence="6 7">IOH1</strain>
    </source>
</reference>
<comment type="subcellular location">
    <subcellularLocation>
        <location evidence="1">Cell membrane</location>
        <topology evidence="1">Multi-pass membrane protein</topology>
    </subcellularLocation>
</comment>
<dbReference type="Gene3D" id="1.10.357.140">
    <property type="entry name" value="UbiA prenyltransferase"/>
    <property type="match status" value="1"/>
</dbReference>
<dbReference type="PANTHER" id="PTHR42723">
    <property type="entry name" value="CHLOROPHYLL SYNTHASE"/>
    <property type="match status" value="1"/>
</dbReference>
<feature type="transmembrane region" description="Helical" evidence="5">
    <location>
        <begin position="26"/>
        <end position="44"/>
    </location>
</feature>
<proteinExistence type="predicted"/>
<keyword evidence="7" id="KW-1185">Reference proteome</keyword>
<dbReference type="Pfam" id="PF01040">
    <property type="entry name" value="UbiA"/>
    <property type="match status" value="1"/>
</dbReference>
<dbReference type="EMBL" id="CP040846">
    <property type="protein sequence ID" value="QDA31969.1"/>
    <property type="molecule type" value="Genomic_DNA"/>
</dbReference>
<gene>
    <name evidence="6" type="ORF">FH039_10620</name>
</gene>
<evidence type="ECO:0000256" key="4">
    <source>
        <dbReference type="ARBA" id="ARBA00023136"/>
    </source>
</evidence>
<keyword evidence="4 5" id="KW-0472">Membrane</keyword>
<evidence type="ECO:0000256" key="5">
    <source>
        <dbReference type="SAM" id="Phobius"/>
    </source>
</evidence>
<evidence type="ECO:0000256" key="2">
    <source>
        <dbReference type="ARBA" id="ARBA00022692"/>
    </source>
</evidence>
<keyword evidence="3 5" id="KW-1133">Transmembrane helix</keyword>
<feature type="transmembrane region" description="Helical" evidence="5">
    <location>
        <begin position="146"/>
        <end position="166"/>
    </location>
</feature>
<evidence type="ECO:0000256" key="3">
    <source>
        <dbReference type="ARBA" id="ARBA00022989"/>
    </source>
</evidence>
<dbReference type="KEGG" id="tic:FH039_10620"/>
<dbReference type="InterPro" id="IPR000537">
    <property type="entry name" value="UbiA_prenyltransferase"/>
</dbReference>
<organism evidence="6 7">
    <name type="scientific">Thermococcus indicus</name>
    <dbReference type="NCBI Taxonomy" id="2586643"/>
    <lineage>
        <taxon>Archaea</taxon>
        <taxon>Methanobacteriati</taxon>
        <taxon>Methanobacteriota</taxon>
        <taxon>Thermococci</taxon>
        <taxon>Thermococcales</taxon>
        <taxon>Thermococcaceae</taxon>
        <taxon>Thermococcus</taxon>
    </lineage>
</organism>
<feature type="transmembrane region" description="Helical" evidence="5">
    <location>
        <begin position="106"/>
        <end position="134"/>
    </location>
</feature>
<dbReference type="PANTHER" id="PTHR42723:SF1">
    <property type="entry name" value="CHLOROPHYLL SYNTHASE, CHLOROPLASTIC"/>
    <property type="match status" value="1"/>
</dbReference>
<feature type="transmembrane region" description="Helical" evidence="5">
    <location>
        <begin position="178"/>
        <end position="199"/>
    </location>
</feature>
<feature type="transmembrane region" description="Helical" evidence="5">
    <location>
        <begin position="220"/>
        <end position="242"/>
    </location>
</feature>
<dbReference type="InterPro" id="IPR050475">
    <property type="entry name" value="Prenyltransferase_related"/>
</dbReference>
<evidence type="ECO:0000313" key="6">
    <source>
        <dbReference type="EMBL" id="QDA31969.1"/>
    </source>
</evidence>
<dbReference type="GO" id="GO:0005886">
    <property type="term" value="C:plasma membrane"/>
    <property type="evidence" value="ECO:0007669"/>
    <property type="project" value="UniProtKB-SubCell"/>
</dbReference>
<keyword evidence="2 5" id="KW-0812">Transmembrane</keyword>
<name>A0A4Y5SNZ4_9EURY</name>
<evidence type="ECO:0008006" key="8">
    <source>
        <dbReference type="Google" id="ProtNLM"/>
    </source>
</evidence>
<accession>A0A4Y5SNZ4</accession>
<protein>
    <recommendedName>
        <fullName evidence="8">Prenyltransferase</fullName>
    </recommendedName>
</protein>
<sequence>MLQPRWPSGGSAELAPAIFSLLRPKFALPSLVPGLIAFTIARYHYGVSFTVDFLIAMLVIFLVASAGLVINEYYDYELDLLANRTELPLVSGEVGLRTARLLGYGLFLPAILLAGLISIRAVAITLVASFLAIAYSAPPLRFKARAFLDSLTNGLTYGPVTMGLVFESLGLSARWAVVYSLPFLVLLSAGHMLLAVPTIDEDLALGARTSAAFLGKERDIKVGMFLFAVSSLMVVAYCLLGYYPLPSLSFLPFMGYSILQLRNWLMGRTGERSSERWRRRSFSGLWHSCCPSSSEQLEHQQSLSALPTTWVLGDGYERGREG</sequence>
<evidence type="ECO:0000313" key="7">
    <source>
        <dbReference type="Proteomes" id="UP000306007"/>
    </source>
</evidence>
<feature type="transmembrane region" description="Helical" evidence="5">
    <location>
        <begin position="51"/>
        <end position="70"/>
    </location>
</feature>